<evidence type="ECO:0000256" key="1">
    <source>
        <dbReference type="SAM" id="MobiDB-lite"/>
    </source>
</evidence>
<evidence type="ECO:0000313" key="2">
    <source>
        <dbReference type="EMBL" id="PQQ03528.1"/>
    </source>
</evidence>
<keyword evidence="3" id="KW-1185">Reference proteome</keyword>
<dbReference type="EMBL" id="PJQY01001329">
    <property type="protein sequence ID" value="PQQ03528.1"/>
    <property type="molecule type" value="Genomic_DNA"/>
</dbReference>
<dbReference type="AlphaFoldDB" id="A0A314YGL9"/>
<feature type="compositionally biased region" description="Acidic residues" evidence="1">
    <location>
        <begin position="60"/>
        <end position="69"/>
    </location>
</feature>
<feature type="region of interest" description="Disordered" evidence="1">
    <location>
        <begin position="37"/>
        <end position="69"/>
    </location>
</feature>
<accession>A0A314YGL9</accession>
<comment type="caution">
    <text evidence="2">The sequence shown here is derived from an EMBL/GenBank/DDBJ whole genome shotgun (WGS) entry which is preliminary data.</text>
</comment>
<feature type="region of interest" description="Disordered" evidence="1">
    <location>
        <begin position="1"/>
        <end position="24"/>
    </location>
</feature>
<gene>
    <name evidence="2" type="ORF">Pyn_00309</name>
</gene>
<feature type="compositionally biased region" description="Polar residues" evidence="1">
    <location>
        <begin position="1"/>
        <end position="13"/>
    </location>
</feature>
<proteinExistence type="predicted"/>
<protein>
    <submittedName>
        <fullName evidence="2">Uncharacterized protein</fullName>
    </submittedName>
</protein>
<name>A0A314YGL9_PRUYE</name>
<reference evidence="2 3" key="1">
    <citation type="submission" date="2018-02" db="EMBL/GenBank/DDBJ databases">
        <title>Draft genome of wild Prunus yedoensis var. nudiflora.</title>
        <authorList>
            <person name="Baek S."/>
            <person name="Kim J.-H."/>
            <person name="Choi K."/>
            <person name="Kim G.-B."/>
            <person name="Cho A."/>
            <person name="Jang H."/>
            <person name="Shin C.-H."/>
            <person name="Yu H.-J."/>
            <person name="Mun J.-H."/>
        </authorList>
    </citation>
    <scope>NUCLEOTIDE SEQUENCE [LARGE SCALE GENOMIC DNA]</scope>
    <source>
        <strain evidence="3">cv. Jeju island</strain>
        <tissue evidence="2">Leaf</tissue>
    </source>
</reference>
<organism evidence="2 3">
    <name type="scientific">Prunus yedoensis var. nudiflora</name>
    <dbReference type="NCBI Taxonomy" id="2094558"/>
    <lineage>
        <taxon>Eukaryota</taxon>
        <taxon>Viridiplantae</taxon>
        <taxon>Streptophyta</taxon>
        <taxon>Embryophyta</taxon>
        <taxon>Tracheophyta</taxon>
        <taxon>Spermatophyta</taxon>
        <taxon>Magnoliopsida</taxon>
        <taxon>eudicotyledons</taxon>
        <taxon>Gunneridae</taxon>
        <taxon>Pentapetalae</taxon>
        <taxon>rosids</taxon>
        <taxon>fabids</taxon>
        <taxon>Rosales</taxon>
        <taxon>Rosaceae</taxon>
        <taxon>Amygdaloideae</taxon>
        <taxon>Amygdaleae</taxon>
        <taxon>Prunus</taxon>
    </lineage>
</organism>
<evidence type="ECO:0000313" key="3">
    <source>
        <dbReference type="Proteomes" id="UP000250321"/>
    </source>
</evidence>
<sequence>MEARPTRSQSNQPIDRAMGETRPTPVMALALTRKRRTTSPWVSGRHSCEFLPPWSKELDTQEEAQEETR</sequence>
<dbReference type="Proteomes" id="UP000250321">
    <property type="component" value="Unassembled WGS sequence"/>
</dbReference>